<proteinExistence type="predicted"/>
<reference evidence="2 3" key="1">
    <citation type="submission" date="2019-07" db="EMBL/GenBank/DDBJ databases">
        <title>Characterization of Brevibacillus brevis HK544, as a potential biocontrol agent.</title>
        <authorList>
            <person name="Kim H."/>
        </authorList>
    </citation>
    <scope>NUCLEOTIDE SEQUENCE [LARGE SCALE GENOMIC DNA]</scope>
    <source>
        <strain evidence="2 3">HK544</strain>
    </source>
</reference>
<sequence>MAFRDQMKKFIGRFVRVNTVDGTLFGRMIDVKSTTIILRIDDRRIVIRNSKIVAVTEHEGRDHDRDCDKDRDRDRDCDII</sequence>
<dbReference type="RefSeq" id="WP_144617219.1">
    <property type="nucleotide sequence ID" value="NZ_CP042161.1"/>
</dbReference>
<accession>A0A517I9P6</accession>
<dbReference type="EMBL" id="CP042161">
    <property type="protein sequence ID" value="QDS35599.1"/>
    <property type="molecule type" value="Genomic_DNA"/>
</dbReference>
<dbReference type="AlphaFoldDB" id="A0A517I9P6"/>
<evidence type="ECO:0000313" key="3">
    <source>
        <dbReference type="Proteomes" id="UP000317713"/>
    </source>
</evidence>
<feature type="region of interest" description="Disordered" evidence="1">
    <location>
        <begin position="60"/>
        <end position="80"/>
    </location>
</feature>
<name>A0A517I9P6_BREBE</name>
<protein>
    <submittedName>
        <fullName evidence="2">DUF2642 domain-containing protein</fullName>
    </submittedName>
</protein>
<evidence type="ECO:0000256" key="1">
    <source>
        <dbReference type="SAM" id="MobiDB-lite"/>
    </source>
</evidence>
<evidence type="ECO:0000313" key="2">
    <source>
        <dbReference type="EMBL" id="QDS35599.1"/>
    </source>
</evidence>
<dbReference type="Proteomes" id="UP000317713">
    <property type="component" value="Chromosome"/>
</dbReference>
<organism evidence="2 3">
    <name type="scientific">Brevibacillus brevis</name>
    <name type="common">Bacillus brevis</name>
    <dbReference type="NCBI Taxonomy" id="1393"/>
    <lineage>
        <taxon>Bacteria</taxon>
        <taxon>Bacillati</taxon>
        <taxon>Bacillota</taxon>
        <taxon>Bacilli</taxon>
        <taxon>Bacillales</taxon>
        <taxon>Paenibacillaceae</taxon>
        <taxon>Brevibacillus</taxon>
    </lineage>
</organism>
<gene>
    <name evidence="2" type="ORF">FPS98_17150</name>
</gene>